<comment type="caution">
    <text evidence="2">The sequence shown here is derived from an EMBL/GenBank/DDBJ whole genome shotgun (WGS) entry which is preliminary data.</text>
</comment>
<keyword evidence="3" id="KW-1185">Reference proteome</keyword>
<gene>
    <name evidence="2" type="ORF">CEXT_468451</name>
</gene>
<keyword evidence="1" id="KW-0472">Membrane</keyword>
<name>A0AAV4T5B6_CAEEX</name>
<feature type="transmembrane region" description="Helical" evidence="1">
    <location>
        <begin position="12"/>
        <end position="29"/>
    </location>
</feature>
<dbReference type="EMBL" id="BPLR01010647">
    <property type="protein sequence ID" value="GIY40686.1"/>
    <property type="molecule type" value="Genomic_DNA"/>
</dbReference>
<evidence type="ECO:0000256" key="1">
    <source>
        <dbReference type="SAM" id="Phobius"/>
    </source>
</evidence>
<accession>A0AAV4T5B6</accession>
<dbReference type="Proteomes" id="UP001054945">
    <property type="component" value="Unassembled WGS sequence"/>
</dbReference>
<evidence type="ECO:0000313" key="3">
    <source>
        <dbReference type="Proteomes" id="UP001054945"/>
    </source>
</evidence>
<keyword evidence="1" id="KW-0812">Transmembrane</keyword>
<reference evidence="2 3" key="1">
    <citation type="submission" date="2021-06" db="EMBL/GenBank/DDBJ databases">
        <title>Caerostris extrusa draft genome.</title>
        <authorList>
            <person name="Kono N."/>
            <person name="Arakawa K."/>
        </authorList>
    </citation>
    <scope>NUCLEOTIDE SEQUENCE [LARGE SCALE GENOMIC DNA]</scope>
</reference>
<organism evidence="2 3">
    <name type="scientific">Caerostris extrusa</name>
    <name type="common">Bark spider</name>
    <name type="synonym">Caerostris bankana</name>
    <dbReference type="NCBI Taxonomy" id="172846"/>
    <lineage>
        <taxon>Eukaryota</taxon>
        <taxon>Metazoa</taxon>
        <taxon>Ecdysozoa</taxon>
        <taxon>Arthropoda</taxon>
        <taxon>Chelicerata</taxon>
        <taxon>Arachnida</taxon>
        <taxon>Araneae</taxon>
        <taxon>Araneomorphae</taxon>
        <taxon>Entelegynae</taxon>
        <taxon>Araneoidea</taxon>
        <taxon>Araneidae</taxon>
        <taxon>Caerostris</taxon>
    </lineage>
</organism>
<proteinExistence type="predicted"/>
<dbReference type="AlphaFoldDB" id="A0AAV4T5B6"/>
<protein>
    <submittedName>
        <fullName evidence="2">Uncharacterized protein</fullName>
    </submittedName>
</protein>
<sequence>MVLDRRFDCKGVIVFVLVTFASFTISSIIRKTIHLSSTPIANGYLNDLLSLPVVRQSGLPIKEQLMVSKVELFVTNGASG</sequence>
<evidence type="ECO:0000313" key="2">
    <source>
        <dbReference type="EMBL" id="GIY40686.1"/>
    </source>
</evidence>
<keyword evidence="1" id="KW-1133">Transmembrane helix</keyword>